<dbReference type="GO" id="GO:0071555">
    <property type="term" value="P:cell wall organization"/>
    <property type="evidence" value="ECO:0007669"/>
    <property type="project" value="TreeGrafter"/>
</dbReference>
<dbReference type="InterPro" id="IPR005311">
    <property type="entry name" value="PBP_dimer"/>
</dbReference>
<evidence type="ECO:0000256" key="2">
    <source>
        <dbReference type="ARBA" id="ARBA00007171"/>
    </source>
</evidence>
<evidence type="ECO:0000256" key="1">
    <source>
        <dbReference type="ARBA" id="ARBA00004162"/>
    </source>
</evidence>
<protein>
    <recommendedName>
        <fullName evidence="9">Penicillin-binding protein transpeptidase domain-containing protein</fullName>
    </recommendedName>
</protein>
<feature type="transmembrane region" description="Helical" evidence="4">
    <location>
        <begin position="16"/>
        <end position="35"/>
    </location>
</feature>
<feature type="domain" description="Penicillin-binding protein transpeptidase" evidence="5">
    <location>
        <begin position="252"/>
        <end position="553"/>
    </location>
</feature>
<dbReference type="RefSeq" id="WP_006308028.1">
    <property type="nucleotide sequence ID" value="NZ_JH601133.1"/>
</dbReference>
<evidence type="ECO:0000256" key="4">
    <source>
        <dbReference type="SAM" id="Phobius"/>
    </source>
</evidence>
<dbReference type="GO" id="GO:0008658">
    <property type="term" value="F:penicillin binding"/>
    <property type="evidence" value="ECO:0007669"/>
    <property type="project" value="InterPro"/>
</dbReference>
<sequence>MNPEHQEKINQTQKNLFYLSIGVILIALIFMARFAQLSLFKTVNQVDLATYHQARPERSSIIEAKRGSLFDRQGQPIAMDTTSYSLFAVLGGEWSEGNVVQDKDQTARVLAKYLEMDQGAIYSLLNQTGVDQVEFGPAGQNLSPRTKEAIEAEHLAGIHFNSKTSRTYINDYFASHLIGYVKDLPRDLLNQPHFIGEMGIEAAFDPLLSGQSDGEEPAIGQDLYLTLDTRLQNSLEDSLDQVYVRYQPKSTAAYLVEAKTGRLLAAGQRPTFNLNSRQGIEDLWQNLLVETAYEPGSTIKVLTMAAAYDHHVFYPGETFMSGKVEVYDQTVREYNRFGWGEISFEEGFARSSNVGMVELVNRMGNQTWAQQLEQLGFGQTTASLLPNESAGTMDFSNPVSRTMSGFGQAISATPLQLMQAFTSVANDGMMKKIQYIDHVGQEENDRYQVQDLGQMFTPEACRAVRQLMVDSVNKPYGTATPFKSDETQVAAKTGTAEIANPDGPGYLQGEKNFLYSVVSYFPAEDPEYLLYIFVKQPQQLNGKIGTQIVAEVFHPIVKSVMINQ</sequence>
<evidence type="ECO:0000259" key="6">
    <source>
        <dbReference type="Pfam" id="PF03717"/>
    </source>
</evidence>
<dbReference type="PATRIC" id="fig|883113.3.peg.160"/>
<reference evidence="7 8" key="1">
    <citation type="submission" date="2012-01" db="EMBL/GenBank/DDBJ databases">
        <title>The Genome Sequence of Facklamia languida CCUG 37842.</title>
        <authorList>
            <consortium name="The Broad Institute Genome Sequencing Platform"/>
            <person name="Earl A."/>
            <person name="Ward D."/>
            <person name="Feldgarden M."/>
            <person name="Gevers D."/>
            <person name="Huys G."/>
            <person name="Young S.K."/>
            <person name="Zeng Q."/>
            <person name="Gargeya S."/>
            <person name="Fitzgerald M."/>
            <person name="Haas B."/>
            <person name="Abouelleil A."/>
            <person name="Alvarado L."/>
            <person name="Arachchi H.M."/>
            <person name="Berlin A."/>
            <person name="Chapman S.B."/>
            <person name="Gearin G."/>
            <person name="Goldberg J."/>
            <person name="Griggs A."/>
            <person name="Gujja S."/>
            <person name="Hansen M."/>
            <person name="Heiman D."/>
            <person name="Howarth C."/>
            <person name="Larimer J."/>
            <person name="Lui A."/>
            <person name="MacDonald P.J.P."/>
            <person name="McCowen C."/>
            <person name="Montmayeur A."/>
            <person name="Murphy C."/>
            <person name="Neiman D."/>
            <person name="Pearson M."/>
            <person name="Priest M."/>
            <person name="Roberts A."/>
            <person name="Saif S."/>
            <person name="Shea T."/>
            <person name="Sisk P."/>
            <person name="Stolte C."/>
            <person name="Sykes S."/>
            <person name="Wortman J."/>
            <person name="Nusbaum C."/>
            <person name="Birren B."/>
        </authorList>
    </citation>
    <scope>NUCLEOTIDE SEQUENCE [LARGE SCALE GENOMIC DNA]</scope>
    <source>
        <strain evidence="7 8">CCUG 37842</strain>
    </source>
</reference>
<dbReference type="SUPFAM" id="SSF56519">
    <property type="entry name" value="Penicillin binding protein dimerisation domain"/>
    <property type="match status" value="1"/>
</dbReference>
<dbReference type="Pfam" id="PF03717">
    <property type="entry name" value="PBP_dimer"/>
    <property type="match status" value="1"/>
</dbReference>
<proteinExistence type="inferred from homology"/>
<dbReference type="Gene3D" id="3.40.710.10">
    <property type="entry name" value="DD-peptidase/beta-lactamase superfamily"/>
    <property type="match status" value="1"/>
</dbReference>
<dbReference type="InterPro" id="IPR050515">
    <property type="entry name" value="Beta-lactam/transpept"/>
</dbReference>
<evidence type="ECO:0000313" key="7">
    <source>
        <dbReference type="EMBL" id="EHR38079.1"/>
    </source>
</evidence>
<evidence type="ECO:0008006" key="9">
    <source>
        <dbReference type="Google" id="ProtNLM"/>
    </source>
</evidence>
<dbReference type="EMBL" id="AGEG01000002">
    <property type="protein sequence ID" value="EHR38079.1"/>
    <property type="molecule type" value="Genomic_DNA"/>
</dbReference>
<dbReference type="HOGENOM" id="CLU_009289_6_1_9"/>
<dbReference type="PANTHER" id="PTHR30627">
    <property type="entry name" value="PEPTIDOGLYCAN D,D-TRANSPEPTIDASE"/>
    <property type="match status" value="1"/>
</dbReference>
<feature type="domain" description="Penicillin-binding protein dimerisation" evidence="6">
    <location>
        <begin position="62"/>
        <end position="215"/>
    </location>
</feature>
<gene>
    <name evidence="7" type="ORF">HMPREF9708_00163</name>
</gene>
<dbReference type="GO" id="GO:0005886">
    <property type="term" value="C:plasma membrane"/>
    <property type="evidence" value="ECO:0007669"/>
    <property type="project" value="UniProtKB-SubCell"/>
</dbReference>
<dbReference type="InterPro" id="IPR012338">
    <property type="entry name" value="Beta-lactam/transpept-like"/>
</dbReference>
<organism evidence="7 8">
    <name type="scientific">Facklamia languida CCUG 37842</name>
    <dbReference type="NCBI Taxonomy" id="883113"/>
    <lineage>
        <taxon>Bacteria</taxon>
        <taxon>Bacillati</taxon>
        <taxon>Bacillota</taxon>
        <taxon>Bacilli</taxon>
        <taxon>Lactobacillales</taxon>
        <taxon>Aerococcaceae</taxon>
        <taxon>Facklamia</taxon>
    </lineage>
</organism>
<dbReference type="InterPro" id="IPR036138">
    <property type="entry name" value="PBP_dimer_sf"/>
</dbReference>
<name>H3NH24_9LACT</name>
<dbReference type="Pfam" id="PF00905">
    <property type="entry name" value="Transpeptidase"/>
    <property type="match status" value="1"/>
</dbReference>
<accession>H3NH24</accession>
<dbReference type="SUPFAM" id="SSF56601">
    <property type="entry name" value="beta-lactamase/transpeptidase-like"/>
    <property type="match status" value="1"/>
</dbReference>
<keyword evidence="4" id="KW-0812">Transmembrane</keyword>
<comment type="caution">
    <text evidence="7">The sequence shown here is derived from an EMBL/GenBank/DDBJ whole genome shotgun (WGS) entry which is preliminary data.</text>
</comment>
<keyword evidence="8" id="KW-1185">Reference proteome</keyword>
<dbReference type="Gene3D" id="3.90.1310.10">
    <property type="entry name" value="Penicillin-binding protein 2a (Domain 2)"/>
    <property type="match status" value="1"/>
</dbReference>
<dbReference type="OrthoDB" id="9804124at2"/>
<dbReference type="InterPro" id="IPR001460">
    <property type="entry name" value="PCN-bd_Tpept"/>
</dbReference>
<dbReference type="Gene3D" id="3.30.70.2110">
    <property type="match status" value="1"/>
</dbReference>
<dbReference type="Proteomes" id="UP000006190">
    <property type="component" value="Unassembled WGS sequence"/>
</dbReference>
<evidence type="ECO:0000256" key="3">
    <source>
        <dbReference type="ARBA" id="ARBA00023136"/>
    </source>
</evidence>
<comment type="similarity">
    <text evidence="2">Belongs to the transpeptidase family.</text>
</comment>
<evidence type="ECO:0000313" key="8">
    <source>
        <dbReference type="Proteomes" id="UP000006190"/>
    </source>
</evidence>
<dbReference type="STRING" id="883113.HMPREF9708_00163"/>
<keyword evidence="4" id="KW-1133">Transmembrane helix</keyword>
<keyword evidence="3 4" id="KW-0472">Membrane</keyword>
<dbReference type="PANTHER" id="PTHR30627:SF26">
    <property type="entry name" value="PENICILLIN-BINDING PROTEIN 2B"/>
    <property type="match status" value="1"/>
</dbReference>
<comment type="subcellular location">
    <subcellularLocation>
        <location evidence="1">Cell membrane</location>
        <topology evidence="1">Single-pass membrane protein</topology>
    </subcellularLocation>
</comment>
<evidence type="ECO:0000259" key="5">
    <source>
        <dbReference type="Pfam" id="PF00905"/>
    </source>
</evidence>
<dbReference type="eggNOG" id="COG0768">
    <property type="taxonomic scope" value="Bacteria"/>
</dbReference>
<dbReference type="AlphaFoldDB" id="H3NH24"/>